<dbReference type="InterPro" id="IPR051043">
    <property type="entry name" value="Sulfatase_Mod_Factor_Kinase"/>
</dbReference>
<dbReference type="PANTHER" id="PTHR23150">
    <property type="entry name" value="SULFATASE MODIFYING FACTOR 1, 2"/>
    <property type="match status" value="1"/>
</dbReference>
<name>A0A7W5ZL31_9BACT</name>
<accession>A0A7W5ZL31</accession>
<dbReference type="InterPro" id="IPR005532">
    <property type="entry name" value="SUMF_dom"/>
</dbReference>
<gene>
    <name evidence="2" type="ORF">FHS57_002681</name>
</gene>
<sequence length="233" mass="26486">MQDAYTEFKNTPAAFDMLWVEGGVFEMGSEGEYSDSLPVHKVEVNSFWMGKFAVTQALWTYVMQENPSKFKGANRPVENVSYKDIMNEFLPRLKNMTGLDYRLPTEAEWEYAAKGGKYGHKYPFEYAGSNKLDEVGWYDKNSQNETQVVGLKTPNLLGLYDMSGSVCEWCSKEGDNTDFIVDGLLFRGTFPYRGGGWIHTQDKCNLIRSTKDFSGICISYVGFRLALLYSSVE</sequence>
<evidence type="ECO:0000313" key="2">
    <source>
        <dbReference type="EMBL" id="MBB3838675.1"/>
    </source>
</evidence>
<organism evidence="2 3">
    <name type="scientific">Runella defluvii</name>
    <dbReference type="NCBI Taxonomy" id="370973"/>
    <lineage>
        <taxon>Bacteria</taxon>
        <taxon>Pseudomonadati</taxon>
        <taxon>Bacteroidota</taxon>
        <taxon>Cytophagia</taxon>
        <taxon>Cytophagales</taxon>
        <taxon>Spirosomataceae</taxon>
        <taxon>Runella</taxon>
    </lineage>
</organism>
<dbReference type="Proteomes" id="UP000541352">
    <property type="component" value="Unassembled WGS sequence"/>
</dbReference>
<evidence type="ECO:0000313" key="3">
    <source>
        <dbReference type="Proteomes" id="UP000541352"/>
    </source>
</evidence>
<protein>
    <submittedName>
        <fullName evidence="2">Formylglycine-generating enzyme required for sulfatase activity</fullName>
    </submittedName>
</protein>
<evidence type="ECO:0000259" key="1">
    <source>
        <dbReference type="Pfam" id="PF03781"/>
    </source>
</evidence>
<reference evidence="2 3" key="1">
    <citation type="submission" date="2020-08" db="EMBL/GenBank/DDBJ databases">
        <title>Genomic Encyclopedia of Type Strains, Phase IV (KMG-IV): sequencing the most valuable type-strain genomes for metagenomic binning, comparative biology and taxonomic classification.</title>
        <authorList>
            <person name="Goeker M."/>
        </authorList>
    </citation>
    <scope>NUCLEOTIDE SEQUENCE [LARGE SCALE GENOMIC DNA]</scope>
    <source>
        <strain evidence="2 3">DSM 17976</strain>
    </source>
</reference>
<comment type="caution">
    <text evidence="2">The sequence shown here is derived from an EMBL/GenBank/DDBJ whole genome shotgun (WGS) entry which is preliminary data.</text>
</comment>
<proteinExistence type="predicted"/>
<keyword evidence="3" id="KW-1185">Reference proteome</keyword>
<dbReference type="Gene3D" id="3.90.1580.10">
    <property type="entry name" value="paralog of FGE (formylglycine-generating enzyme)"/>
    <property type="match status" value="1"/>
</dbReference>
<dbReference type="PANTHER" id="PTHR23150:SF19">
    <property type="entry name" value="FORMYLGLYCINE-GENERATING ENZYME"/>
    <property type="match status" value="1"/>
</dbReference>
<dbReference type="GO" id="GO:0120147">
    <property type="term" value="F:formylglycine-generating oxidase activity"/>
    <property type="evidence" value="ECO:0007669"/>
    <property type="project" value="TreeGrafter"/>
</dbReference>
<dbReference type="RefSeq" id="WP_183974344.1">
    <property type="nucleotide sequence ID" value="NZ_JACIBY010000005.1"/>
</dbReference>
<dbReference type="Pfam" id="PF03781">
    <property type="entry name" value="FGE-sulfatase"/>
    <property type="match status" value="1"/>
</dbReference>
<dbReference type="AlphaFoldDB" id="A0A7W5ZL31"/>
<dbReference type="InterPro" id="IPR042095">
    <property type="entry name" value="SUMF_sf"/>
</dbReference>
<dbReference type="EMBL" id="JACIBY010000005">
    <property type="protein sequence ID" value="MBB3838675.1"/>
    <property type="molecule type" value="Genomic_DNA"/>
</dbReference>
<feature type="domain" description="Sulfatase-modifying factor enzyme-like" evidence="1">
    <location>
        <begin position="16"/>
        <end position="226"/>
    </location>
</feature>
<dbReference type="SUPFAM" id="SSF56436">
    <property type="entry name" value="C-type lectin-like"/>
    <property type="match status" value="1"/>
</dbReference>
<dbReference type="InterPro" id="IPR016187">
    <property type="entry name" value="CTDL_fold"/>
</dbReference>